<keyword evidence="21" id="KW-1185">Reference proteome</keyword>
<comment type="catalytic activity">
    <reaction evidence="12">
        <text>1D-myo-inositol 1,4,5-trisphosphate + H2O = 1D-myo-inositol 1,4-bisphosphate + phosphate</text>
        <dbReference type="Rhea" id="RHEA:19797"/>
        <dbReference type="ChEBI" id="CHEBI:15377"/>
        <dbReference type="ChEBI" id="CHEBI:43474"/>
        <dbReference type="ChEBI" id="CHEBI:58282"/>
        <dbReference type="ChEBI" id="CHEBI:203600"/>
        <dbReference type="EC" id="3.1.3.56"/>
    </reaction>
    <physiologicalReaction direction="left-to-right" evidence="12">
        <dbReference type="Rhea" id="RHEA:19798"/>
    </physiologicalReaction>
</comment>
<dbReference type="GO" id="GO:0005886">
    <property type="term" value="C:plasma membrane"/>
    <property type="evidence" value="ECO:0007669"/>
    <property type="project" value="TreeGrafter"/>
</dbReference>
<dbReference type="GO" id="GO:0001726">
    <property type="term" value="C:ruffle"/>
    <property type="evidence" value="ECO:0007669"/>
    <property type="project" value="TreeGrafter"/>
</dbReference>
<dbReference type="CTD" id="100317089"/>
<comment type="catalytic activity">
    <reaction evidence="11">
        <text>a 1,2-diacyl-sn-glycero-3-phospho-(1D-myo-inositol-4,5-bisphosphate) + H2O = a 1,2-diacyl-sn-glycero-3-phospho-(1D-myo-inositol 4-phosphate) + phosphate</text>
        <dbReference type="Rhea" id="RHEA:22764"/>
        <dbReference type="ChEBI" id="CHEBI:15377"/>
        <dbReference type="ChEBI" id="CHEBI:43474"/>
        <dbReference type="ChEBI" id="CHEBI:58178"/>
        <dbReference type="ChEBI" id="CHEBI:58456"/>
        <dbReference type="EC" id="3.1.3.36"/>
    </reaction>
    <physiologicalReaction direction="left-to-right" evidence="11">
        <dbReference type="Rhea" id="RHEA:22765"/>
    </physiologicalReaction>
</comment>
<feature type="compositionally biased region" description="Polar residues" evidence="19">
    <location>
        <begin position="31"/>
        <end position="43"/>
    </location>
</feature>
<keyword evidence="6" id="KW-0963">Cytoplasm</keyword>
<accession>A0A2D0PNY0</accession>
<dbReference type="InterPro" id="IPR000300">
    <property type="entry name" value="IPPc"/>
</dbReference>
<evidence type="ECO:0000256" key="5">
    <source>
        <dbReference type="ARBA" id="ARBA00022481"/>
    </source>
</evidence>
<dbReference type="KEGG" id="ipu:108255881"/>
<evidence type="ECO:0000259" key="20">
    <source>
        <dbReference type="SMART" id="SM00128"/>
    </source>
</evidence>
<dbReference type="SUPFAM" id="SSF56219">
    <property type="entry name" value="DNase I-like"/>
    <property type="match status" value="1"/>
</dbReference>
<name>A0A2D0PNY0_ICTPU</name>
<evidence type="ECO:0000256" key="11">
    <source>
        <dbReference type="ARBA" id="ARBA00050516"/>
    </source>
</evidence>
<evidence type="ECO:0000256" key="18">
    <source>
        <dbReference type="ARBA" id="ARBA00080358"/>
    </source>
</evidence>
<dbReference type="Pfam" id="PF22669">
    <property type="entry name" value="Exo_endo_phos2"/>
    <property type="match status" value="1"/>
</dbReference>
<dbReference type="Gene3D" id="3.60.10.10">
    <property type="entry name" value="Endonuclease/exonuclease/phosphatase"/>
    <property type="match status" value="1"/>
</dbReference>
<dbReference type="InterPro" id="IPR041611">
    <property type="entry name" value="SKICH"/>
</dbReference>
<proteinExistence type="inferred from homology"/>
<dbReference type="SMART" id="SM00128">
    <property type="entry name" value="IPPc"/>
    <property type="match status" value="1"/>
</dbReference>
<feature type="compositionally biased region" description="Polar residues" evidence="19">
    <location>
        <begin position="112"/>
        <end position="121"/>
    </location>
</feature>
<keyword evidence="8" id="KW-0677">Repeat</keyword>
<dbReference type="CDD" id="cd09094">
    <property type="entry name" value="INPP5c_INPP5J-like"/>
    <property type="match status" value="1"/>
</dbReference>
<dbReference type="OrthoDB" id="62798at2759"/>
<sequence length="700" mass="77925">MFVCWWLAGSRLSADCKVWVKEWLETVMEQHSQRNPDVQSSSGELKASTKDSTLVPVSESCSASPSTPAVALTRPRRPQRTPRIEGSTDISNPEVPDCPESNQDKDDPSAPNKASQRSGPAQQLHDDKPCRPSTLAGHTASARSHISMRAASLPQAPSYNPSLTDPSVHPQRALSVAGTADTKPQSDEDFRVHIITWNVGSAMPPDDITSLLGLNVGDGNTDMYIVGLQEVNSMINKRLKDALFTDQWSEVCMDTLSRFGYVLVTSQRMQGVLLLVFAKYYHLPFIRGIQTENTRTGLGGIWGNKGGVSARMCVFGHAICFLNCHLPAHMENTEKRMEDFESILQQQQFEGQAAMGVLDHDVVFWFGDLNFRIEDLEMHAVKAAIDNNKLSMLWEKDQLNMAKDTETVLEGFQEGPLKFPPTYKFDVGTNTYDTSGKKRKPAWTDRILWRMRPMALASNVSRRSSVSGLTTGTRVTQHFYRSHMEYTVSDHKPVSSIFTLQFPYKVDIPLVTLIVEDEWRDVTDAMAKFKVVHGYSRSSWDWIGLYKVGFKHHKDYVSYTWAKQEESDYLRQEHHVTFAEEELPKESGDYILGYFSNNMNSIVGVTEPFQIQLPSSSAAGLSPSDSSDFTSEDEVKKGSSSSSRSATPTEQEGTTHKPLSGHDSSHSTSSSKAGSPVKTTDSTDDRDSNSGKNRGKPQVP</sequence>
<dbReference type="GO" id="GO:0046856">
    <property type="term" value="P:phosphatidylinositol dephosphorylation"/>
    <property type="evidence" value="ECO:0007669"/>
    <property type="project" value="InterPro"/>
</dbReference>
<gene>
    <name evidence="22" type="primary">inpp5jb</name>
</gene>
<evidence type="ECO:0000256" key="13">
    <source>
        <dbReference type="ARBA" id="ARBA00052071"/>
    </source>
</evidence>
<dbReference type="PANTHER" id="PTHR11200:SF127">
    <property type="entry name" value="PHOSPHATIDYLINOSITOL 4,5-BISPHOSPHATE 5-PHOSPHATASE A"/>
    <property type="match status" value="1"/>
</dbReference>
<evidence type="ECO:0000313" key="21">
    <source>
        <dbReference type="Proteomes" id="UP000221080"/>
    </source>
</evidence>
<organism evidence="21 22">
    <name type="scientific">Ictalurus punctatus</name>
    <name type="common">Channel catfish</name>
    <name type="synonym">Silurus punctatus</name>
    <dbReference type="NCBI Taxonomy" id="7998"/>
    <lineage>
        <taxon>Eukaryota</taxon>
        <taxon>Metazoa</taxon>
        <taxon>Chordata</taxon>
        <taxon>Craniata</taxon>
        <taxon>Vertebrata</taxon>
        <taxon>Euteleostomi</taxon>
        <taxon>Actinopterygii</taxon>
        <taxon>Neopterygii</taxon>
        <taxon>Teleostei</taxon>
        <taxon>Ostariophysi</taxon>
        <taxon>Siluriformes</taxon>
        <taxon>Ictaluridae</taxon>
        <taxon>Ictalurus</taxon>
    </lineage>
</organism>
<dbReference type="GO" id="GO:0017124">
    <property type="term" value="F:SH3 domain binding"/>
    <property type="evidence" value="ECO:0007669"/>
    <property type="project" value="UniProtKB-KW"/>
</dbReference>
<dbReference type="GeneID" id="108255881"/>
<reference evidence="21" key="1">
    <citation type="journal article" date="2016" name="Nat. Commun.">
        <title>The channel catfish genome sequence provides insights into the evolution of scale formation in teleosts.</title>
        <authorList>
            <person name="Liu Z."/>
            <person name="Liu S."/>
            <person name="Yao J."/>
            <person name="Bao L."/>
            <person name="Zhang J."/>
            <person name="Li Y."/>
            <person name="Jiang C."/>
            <person name="Sun L."/>
            <person name="Wang R."/>
            <person name="Zhang Y."/>
            <person name="Zhou T."/>
            <person name="Zeng Q."/>
            <person name="Fu Q."/>
            <person name="Gao S."/>
            <person name="Li N."/>
            <person name="Koren S."/>
            <person name="Jiang Y."/>
            <person name="Zimin A."/>
            <person name="Xu P."/>
            <person name="Phillippy A.M."/>
            <person name="Geng X."/>
            <person name="Song L."/>
            <person name="Sun F."/>
            <person name="Li C."/>
            <person name="Wang X."/>
            <person name="Chen A."/>
            <person name="Jin Y."/>
            <person name="Yuan Z."/>
            <person name="Yang Y."/>
            <person name="Tan S."/>
            <person name="Peatman E."/>
            <person name="Lu J."/>
            <person name="Qin Z."/>
            <person name="Dunham R."/>
            <person name="Li Z."/>
            <person name="Sonstegard T."/>
            <person name="Feng J."/>
            <person name="Danzmann R.G."/>
            <person name="Schroeder S."/>
            <person name="Scheffler B."/>
            <person name="Duke M.V."/>
            <person name="Ballard L."/>
            <person name="Kucuktas H."/>
            <person name="Kaltenboeck L."/>
            <person name="Liu H."/>
            <person name="Armbruster J."/>
            <person name="Xie Y."/>
            <person name="Kirby M.L."/>
            <person name="Tian Y."/>
            <person name="Flanagan M.E."/>
            <person name="Mu W."/>
            <person name="Waldbieser G.C."/>
        </authorList>
    </citation>
    <scope>NUCLEOTIDE SEQUENCE [LARGE SCALE GENOMIC DNA]</scope>
    <source>
        <strain evidence="21">SDA103</strain>
    </source>
</reference>
<dbReference type="Proteomes" id="UP000221080">
    <property type="component" value="Chromosome 22"/>
</dbReference>
<dbReference type="GO" id="GO:0034485">
    <property type="term" value="F:phosphatidylinositol-3,4,5-trisphosphate 5-phosphatase activity"/>
    <property type="evidence" value="ECO:0007669"/>
    <property type="project" value="TreeGrafter"/>
</dbReference>
<keyword evidence="10" id="KW-0729">SH3-binding</keyword>
<dbReference type="FunFam" id="2.60.40.2840:FF:000003">
    <property type="entry name" value="Phosphatidylinositol 4,5-bisphosphate 5-phosphatase A"/>
    <property type="match status" value="1"/>
</dbReference>
<feature type="region of interest" description="Disordered" evidence="19">
    <location>
        <begin position="615"/>
        <end position="700"/>
    </location>
</feature>
<keyword evidence="5" id="KW-0488">Methylation</keyword>
<dbReference type="GO" id="GO:0004439">
    <property type="term" value="F:phosphatidylinositol-4,5-bisphosphate 5-phosphatase activity"/>
    <property type="evidence" value="ECO:0007669"/>
    <property type="project" value="UniProtKB-EC"/>
</dbReference>
<dbReference type="Pfam" id="PF17751">
    <property type="entry name" value="SKICH"/>
    <property type="match status" value="1"/>
</dbReference>
<feature type="domain" description="Inositol polyphosphate-related phosphatase" evidence="20">
    <location>
        <begin position="188"/>
        <end position="507"/>
    </location>
</feature>
<dbReference type="FunFam" id="3.60.10.10:FF:000013">
    <property type="entry name" value="Phosphatidylinositol 4,5-bisphosphate 5-phosphatase A"/>
    <property type="match status" value="1"/>
</dbReference>
<dbReference type="PANTHER" id="PTHR11200">
    <property type="entry name" value="INOSITOL 5-PHOSPHATASE"/>
    <property type="match status" value="1"/>
</dbReference>
<evidence type="ECO:0000256" key="19">
    <source>
        <dbReference type="SAM" id="MobiDB-lite"/>
    </source>
</evidence>
<reference evidence="22" key="2">
    <citation type="submission" date="2025-08" db="UniProtKB">
        <authorList>
            <consortium name="RefSeq"/>
        </authorList>
    </citation>
    <scope>IDENTIFICATION</scope>
    <source>
        <tissue evidence="22">Blood</tissue>
    </source>
</reference>
<dbReference type="EC" id="3.1.3.36" evidence="4"/>
<evidence type="ECO:0000256" key="17">
    <source>
        <dbReference type="ARBA" id="ARBA00080251"/>
    </source>
</evidence>
<evidence type="ECO:0000256" key="1">
    <source>
        <dbReference type="ARBA" id="ARBA00004496"/>
    </source>
</evidence>
<evidence type="ECO:0000256" key="8">
    <source>
        <dbReference type="ARBA" id="ARBA00022737"/>
    </source>
</evidence>
<comment type="similarity">
    <text evidence="2">Belongs to the inositol 1,4,5-trisphosphate 5-phosphatase type II family.</text>
</comment>
<evidence type="ECO:0000256" key="12">
    <source>
        <dbReference type="ARBA" id="ARBA00051894"/>
    </source>
</evidence>
<feature type="compositionally biased region" description="Low complexity" evidence="19">
    <location>
        <begin position="615"/>
        <end position="628"/>
    </location>
</feature>
<dbReference type="AlphaFoldDB" id="A0A2D0PNY0"/>
<evidence type="ECO:0000256" key="10">
    <source>
        <dbReference type="ARBA" id="ARBA00023036"/>
    </source>
</evidence>
<comment type="function">
    <text evidence="14">Inositol 5-phosphatase, which converts inositol 1,4,5-trisphosphate to inositol 1,4-bisphosphate. Also converts phosphatidylinositol 4,5-bisphosphate to phosphatidylinositol 4-phosphate and inositol 1,3,4,5-tetrakisphosphate to inositol 1,3,4-trisphosphate in vitro. May be involved in modulation of the function of inositol and phosphatidylinositol polyphosphate-binding proteins that are present at membranes ruffles.</text>
</comment>
<evidence type="ECO:0000256" key="2">
    <source>
        <dbReference type="ARBA" id="ARBA00005910"/>
    </source>
</evidence>
<protein>
    <recommendedName>
        <fullName evidence="15">Phosphatidylinositol 4,5-bisphosphate 5-phosphatase A</fullName>
        <ecNumber evidence="4">3.1.3.36</ecNumber>
        <ecNumber evidence="3">3.1.3.56</ecNumber>
    </recommendedName>
    <alternativeName>
        <fullName evidence="16">Inositol polyphosphate 5-phosphatase J</fullName>
    </alternativeName>
    <alternativeName>
        <fullName evidence="18">Phosphatidylinositol 1,3,4,5-tetrakisphosphate 5-phosphatase</fullName>
    </alternativeName>
    <alternativeName>
        <fullName evidence="17">Phosphatidylinositol 1,4,5-trisphosphate 5-phosphatase</fullName>
    </alternativeName>
</protein>
<evidence type="ECO:0000256" key="4">
    <source>
        <dbReference type="ARBA" id="ARBA00013044"/>
    </source>
</evidence>
<dbReference type="InterPro" id="IPR036691">
    <property type="entry name" value="Endo/exonu/phosph_ase_sf"/>
</dbReference>
<evidence type="ECO:0000256" key="16">
    <source>
        <dbReference type="ARBA" id="ARBA00075782"/>
    </source>
</evidence>
<evidence type="ECO:0000313" key="22">
    <source>
        <dbReference type="RefSeq" id="XP_017307707.1"/>
    </source>
</evidence>
<evidence type="ECO:0000256" key="3">
    <source>
        <dbReference type="ARBA" id="ARBA00012997"/>
    </source>
</evidence>
<evidence type="ECO:0000256" key="14">
    <source>
        <dbReference type="ARBA" id="ARBA00059259"/>
    </source>
</evidence>
<evidence type="ECO:0000256" key="7">
    <source>
        <dbReference type="ARBA" id="ARBA00022553"/>
    </source>
</evidence>
<dbReference type="Gene3D" id="2.60.40.2840">
    <property type="match status" value="1"/>
</dbReference>
<keyword evidence="7" id="KW-0597">Phosphoprotein</keyword>
<dbReference type="RefSeq" id="XP_017307707.1">
    <property type="nucleotide sequence ID" value="XM_017452218.3"/>
</dbReference>
<feature type="compositionally biased region" description="Low complexity" evidence="19">
    <location>
        <begin position="666"/>
        <end position="675"/>
    </location>
</feature>
<evidence type="ECO:0000256" key="15">
    <source>
        <dbReference type="ARBA" id="ARBA00067189"/>
    </source>
</evidence>
<comment type="subcellular location">
    <subcellularLocation>
        <location evidence="1">Cytoplasm</location>
    </subcellularLocation>
</comment>
<evidence type="ECO:0000256" key="6">
    <source>
        <dbReference type="ARBA" id="ARBA00022490"/>
    </source>
</evidence>
<evidence type="ECO:0000256" key="9">
    <source>
        <dbReference type="ARBA" id="ARBA00022801"/>
    </source>
</evidence>
<dbReference type="InterPro" id="IPR046985">
    <property type="entry name" value="IP5"/>
</dbReference>
<comment type="catalytic activity">
    <reaction evidence="13">
        <text>1D-myo-inositol 1,3,4,5-tetrakisphosphate + H2O = 1D-myo-inositol 1,3,4-trisphosphate + phosphate</text>
        <dbReference type="Rhea" id="RHEA:11392"/>
        <dbReference type="ChEBI" id="CHEBI:15377"/>
        <dbReference type="ChEBI" id="CHEBI:43474"/>
        <dbReference type="ChEBI" id="CHEBI:57895"/>
        <dbReference type="ChEBI" id="CHEBI:58414"/>
        <dbReference type="EC" id="3.1.3.56"/>
    </reaction>
    <physiologicalReaction direction="left-to-right" evidence="13">
        <dbReference type="Rhea" id="RHEA:11393"/>
    </physiologicalReaction>
</comment>
<keyword evidence="9" id="KW-0378">Hydrolase</keyword>
<dbReference type="EC" id="3.1.3.56" evidence="3"/>
<dbReference type="GO" id="GO:0004445">
    <property type="term" value="F:inositol-polyphosphate 5-phosphatase activity"/>
    <property type="evidence" value="ECO:0007669"/>
    <property type="project" value="UniProtKB-EC"/>
</dbReference>
<dbReference type="GO" id="GO:0005737">
    <property type="term" value="C:cytoplasm"/>
    <property type="evidence" value="ECO:0007669"/>
    <property type="project" value="UniProtKB-SubCell"/>
</dbReference>
<feature type="region of interest" description="Disordered" evidence="19">
    <location>
        <begin position="31"/>
        <end position="145"/>
    </location>
</feature>